<reference evidence="3 4" key="1">
    <citation type="submission" date="2018-08" db="EMBL/GenBank/DDBJ databases">
        <authorList>
            <person name="Khan S.A."/>
        </authorList>
    </citation>
    <scope>NUCLEOTIDE SEQUENCE [LARGE SCALE GENOMIC DNA]</scope>
    <source>
        <strain evidence="3 4">GTF-13</strain>
    </source>
</reference>
<dbReference type="NCBIfam" id="TIGR04257">
    <property type="entry name" value="nanowire_3heme"/>
    <property type="match status" value="1"/>
</dbReference>
<dbReference type="InterPro" id="IPR036280">
    <property type="entry name" value="Multihaem_cyt_sf"/>
</dbReference>
<dbReference type="Proteomes" id="UP000280792">
    <property type="component" value="Unassembled WGS sequence"/>
</dbReference>
<dbReference type="EMBL" id="QWEZ01000001">
    <property type="protein sequence ID" value="RRJ85251.1"/>
    <property type="molecule type" value="Genomic_DNA"/>
</dbReference>
<reference evidence="3 4" key="2">
    <citation type="submission" date="2018-12" db="EMBL/GenBank/DDBJ databases">
        <title>Simiduia agarivorans gen. nov., sp. nov., a marine, agarolytic bacterium isolated from shallow coastal water from Keelung, Taiwan.</title>
        <authorList>
            <person name="Shieh W.Y."/>
        </authorList>
    </citation>
    <scope>NUCLEOTIDE SEQUENCE [LARGE SCALE GENOMIC DNA]</scope>
    <source>
        <strain evidence="3 4">GTF-13</strain>
    </source>
</reference>
<evidence type="ECO:0000313" key="4">
    <source>
        <dbReference type="Proteomes" id="UP000280792"/>
    </source>
</evidence>
<protein>
    <recommendedName>
        <fullName evidence="2">Cytochrome c7-like domain-containing protein</fullName>
    </recommendedName>
</protein>
<evidence type="ECO:0000259" key="2">
    <source>
        <dbReference type="Pfam" id="PF14522"/>
    </source>
</evidence>
<feature type="chain" id="PRO_5018143084" description="Cytochrome c7-like domain-containing protein" evidence="1">
    <location>
        <begin position="30"/>
        <end position="204"/>
    </location>
</feature>
<dbReference type="SUPFAM" id="SSF48695">
    <property type="entry name" value="Multiheme cytochromes"/>
    <property type="match status" value="1"/>
</dbReference>
<dbReference type="Pfam" id="PF14522">
    <property type="entry name" value="Cytochrome_C7"/>
    <property type="match status" value="1"/>
</dbReference>
<name>A0A3P3VR29_9GAMM</name>
<sequence length="204" mass="22959">MPTKAITKPNVISITLFLLLCFVSVSVLAADPSKWQRLEDDGLHDPSNDALDELQQPGDALSGLPYDYAGNRVNWIKALQDGLIAPRTNLFPDTSIRVIDLDIIMNNTGEMHLVRFPHRQHTEWLDCNNCHNKIFIDKVDATPVNMFSILQGEYCGRCHGAVSFPLTECNRCHSVPRNSFKGQFGAQYKEGESREDFKVEAPLE</sequence>
<keyword evidence="4" id="KW-1185">Reference proteome</keyword>
<evidence type="ECO:0000256" key="1">
    <source>
        <dbReference type="SAM" id="SignalP"/>
    </source>
</evidence>
<gene>
    <name evidence="3" type="ORF">D0544_09355</name>
</gene>
<dbReference type="Gene3D" id="3.90.10.10">
    <property type="entry name" value="Cytochrome C3"/>
    <property type="match status" value="1"/>
</dbReference>
<organism evidence="3 4">
    <name type="scientific">Aestuariirhabdus litorea</name>
    <dbReference type="NCBI Taxonomy" id="2528527"/>
    <lineage>
        <taxon>Bacteria</taxon>
        <taxon>Pseudomonadati</taxon>
        <taxon>Pseudomonadota</taxon>
        <taxon>Gammaproteobacteria</taxon>
        <taxon>Oceanospirillales</taxon>
        <taxon>Aestuariirhabdaceae</taxon>
        <taxon>Aestuariirhabdus</taxon>
    </lineage>
</organism>
<dbReference type="InterPro" id="IPR029467">
    <property type="entry name" value="Cyt_c7-like"/>
</dbReference>
<accession>A0A3P3VR29</accession>
<dbReference type="AlphaFoldDB" id="A0A3P3VR29"/>
<proteinExistence type="predicted"/>
<evidence type="ECO:0000313" key="3">
    <source>
        <dbReference type="EMBL" id="RRJ85251.1"/>
    </source>
</evidence>
<feature type="domain" description="Cytochrome c7-like" evidence="2">
    <location>
        <begin position="114"/>
        <end position="174"/>
    </location>
</feature>
<keyword evidence="1" id="KW-0732">Signal</keyword>
<feature type="signal peptide" evidence="1">
    <location>
        <begin position="1"/>
        <end position="29"/>
    </location>
</feature>
<dbReference type="InterPro" id="IPR026352">
    <property type="entry name" value="Nanowire_3heme"/>
</dbReference>
<comment type="caution">
    <text evidence="3">The sequence shown here is derived from an EMBL/GenBank/DDBJ whole genome shotgun (WGS) entry which is preliminary data.</text>
</comment>